<dbReference type="EMBL" id="FQTW01000001">
    <property type="protein sequence ID" value="SHE40958.1"/>
    <property type="molecule type" value="Genomic_DNA"/>
</dbReference>
<dbReference type="Proteomes" id="UP000184462">
    <property type="component" value="Unassembled WGS sequence"/>
</dbReference>
<dbReference type="OrthoDB" id="885818at2"/>
<sequence length="224" mass="25604">MDHSKLIALIFIFTTSFSFGQNLNASNKAVENDSLFHYELLLGTGIFEAVGDNFIHEAYDGNDLGFNIGFNFFFYKNLGIGIHLKRSELDLAKDNFLGSRFHSARISTHAFFGLYKLKLARKLELRTSLGYSLSTLKNRKNTGNNDYKLNFNGLTGGVFVQYFFNKAENLGIGVGIDYNYNLSDRVRTSNQYNDFVNQNQFYTLNFMLVIKSEALSYYSRPQNN</sequence>
<dbReference type="AlphaFoldDB" id="A0A1M4T9D5"/>
<evidence type="ECO:0008006" key="3">
    <source>
        <dbReference type="Google" id="ProtNLM"/>
    </source>
</evidence>
<name>A0A1M4T9D5_9FLAO</name>
<gene>
    <name evidence="1" type="ORF">SAMN05444278_101551</name>
</gene>
<organism evidence="1 2">
    <name type="scientific">Psychroflexus salarius</name>
    <dbReference type="NCBI Taxonomy" id="1155689"/>
    <lineage>
        <taxon>Bacteria</taxon>
        <taxon>Pseudomonadati</taxon>
        <taxon>Bacteroidota</taxon>
        <taxon>Flavobacteriia</taxon>
        <taxon>Flavobacteriales</taxon>
        <taxon>Flavobacteriaceae</taxon>
        <taxon>Psychroflexus</taxon>
    </lineage>
</organism>
<reference evidence="1 2" key="1">
    <citation type="submission" date="2016-11" db="EMBL/GenBank/DDBJ databases">
        <authorList>
            <person name="Jaros S."/>
            <person name="Januszkiewicz K."/>
            <person name="Wedrychowicz H."/>
        </authorList>
    </citation>
    <scope>NUCLEOTIDE SEQUENCE [LARGE SCALE GENOMIC DNA]</scope>
    <source>
        <strain evidence="1 2">DSM 25661</strain>
    </source>
</reference>
<evidence type="ECO:0000313" key="2">
    <source>
        <dbReference type="Proteomes" id="UP000184462"/>
    </source>
</evidence>
<proteinExistence type="predicted"/>
<accession>A0A1M4T9D5</accession>
<keyword evidence="2" id="KW-1185">Reference proteome</keyword>
<dbReference type="RefSeq" id="WP_073191688.1">
    <property type="nucleotide sequence ID" value="NZ_FQTW01000001.1"/>
</dbReference>
<dbReference type="STRING" id="1155689.SAMN05444278_101551"/>
<protein>
    <recommendedName>
        <fullName evidence="3">Outer membrane protein beta-barrel domain-containing protein</fullName>
    </recommendedName>
</protein>
<evidence type="ECO:0000313" key="1">
    <source>
        <dbReference type="EMBL" id="SHE40958.1"/>
    </source>
</evidence>